<name>A0A3M4WDT9_PSECI</name>
<organism evidence="1 2">
    <name type="scientific">Pseudomonas cichorii</name>
    <dbReference type="NCBI Taxonomy" id="36746"/>
    <lineage>
        <taxon>Bacteria</taxon>
        <taxon>Pseudomonadati</taxon>
        <taxon>Pseudomonadota</taxon>
        <taxon>Gammaproteobacteria</taxon>
        <taxon>Pseudomonadales</taxon>
        <taxon>Pseudomonadaceae</taxon>
        <taxon>Pseudomonas</taxon>
    </lineage>
</organism>
<protein>
    <submittedName>
        <fullName evidence="1">Uncharacterized protein</fullName>
    </submittedName>
</protein>
<dbReference type="EMBL" id="RBRY01000026">
    <property type="protein sequence ID" value="RMR62284.1"/>
    <property type="molecule type" value="Genomic_DNA"/>
</dbReference>
<dbReference type="AlphaFoldDB" id="A0A3M4WDT9"/>
<evidence type="ECO:0000313" key="1">
    <source>
        <dbReference type="EMBL" id="RMR62284.1"/>
    </source>
</evidence>
<accession>A0A3M4WDT9</accession>
<dbReference type="Proteomes" id="UP000278332">
    <property type="component" value="Unassembled WGS sequence"/>
</dbReference>
<evidence type="ECO:0000313" key="2">
    <source>
        <dbReference type="Proteomes" id="UP000278332"/>
    </source>
</evidence>
<reference evidence="1 2" key="1">
    <citation type="submission" date="2018-08" db="EMBL/GenBank/DDBJ databases">
        <title>Recombination of ecologically and evolutionarily significant loci maintains genetic cohesion in the Pseudomonas syringae species complex.</title>
        <authorList>
            <person name="Dillon M."/>
            <person name="Thakur S."/>
            <person name="Almeida R.N.D."/>
            <person name="Weir B.S."/>
            <person name="Guttman D.S."/>
        </authorList>
    </citation>
    <scope>NUCLEOTIDE SEQUENCE [LARGE SCALE GENOMIC DNA]</scope>
    <source>
        <strain evidence="1 2">ICMP 6917</strain>
    </source>
</reference>
<dbReference type="RefSeq" id="WP_259645139.1">
    <property type="nucleotide sequence ID" value="NZ_RBRY01000026.1"/>
</dbReference>
<comment type="caution">
    <text evidence="1">The sequence shown here is derived from an EMBL/GenBank/DDBJ whole genome shotgun (WGS) entry which is preliminary data.</text>
</comment>
<gene>
    <name evidence="1" type="ORF">ALP84_200093</name>
</gene>
<sequence>MDIHFSHPPMKSALLRLTLLLMLIVGASLLVAPGRAEAANLAECTGTHTAEWSPGLTNTSQTINVSTNSNWSVCVLPLGVSAASAQSFQATFSCQSFFLKTPTITWVINWSDGTTSTYAFTAQIENSGNLNTTIIGDGTITDGRYKGAKAQTLFTLVNLKSILNNDCNQPSGVTKVSGISKLVISPL</sequence>
<proteinExistence type="predicted"/>